<evidence type="ECO:0000313" key="2">
    <source>
        <dbReference type="Proteomes" id="UP000178129"/>
    </source>
</evidence>
<sequence length="48" mass="5297">MSPLEILKTANNRGYIGKGLTHGAENQELSECLVSTSQQPMKSDRYSL</sequence>
<evidence type="ECO:0000313" key="1">
    <source>
        <dbReference type="EMBL" id="CZT01679.1"/>
    </source>
</evidence>
<keyword evidence="2" id="KW-1185">Reference proteome</keyword>
<dbReference type="Proteomes" id="UP000178129">
    <property type="component" value="Unassembled WGS sequence"/>
</dbReference>
<reference evidence="2" key="1">
    <citation type="submission" date="2016-03" db="EMBL/GenBank/DDBJ databases">
        <authorList>
            <person name="Ploux O."/>
        </authorList>
    </citation>
    <scope>NUCLEOTIDE SEQUENCE [LARGE SCALE GENOMIC DNA]</scope>
    <source>
        <strain evidence="2">UK7</strain>
    </source>
</reference>
<comment type="caution">
    <text evidence="1">The sequence shown here is derived from an EMBL/GenBank/DDBJ whole genome shotgun (WGS) entry which is preliminary data.</text>
</comment>
<gene>
    <name evidence="1" type="ORF">RCO7_14648</name>
</gene>
<dbReference type="AlphaFoldDB" id="A0A1E1KU67"/>
<dbReference type="EMBL" id="FJUW01000023">
    <property type="protein sequence ID" value="CZT01679.1"/>
    <property type="molecule type" value="Genomic_DNA"/>
</dbReference>
<proteinExistence type="predicted"/>
<protein>
    <submittedName>
        <fullName evidence="1">Uncharacterized protein</fullName>
    </submittedName>
</protein>
<accession>A0A1E1KU67</accession>
<organism evidence="1 2">
    <name type="scientific">Rhynchosporium graminicola</name>
    <dbReference type="NCBI Taxonomy" id="2792576"/>
    <lineage>
        <taxon>Eukaryota</taxon>
        <taxon>Fungi</taxon>
        <taxon>Dikarya</taxon>
        <taxon>Ascomycota</taxon>
        <taxon>Pezizomycotina</taxon>
        <taxon>Leotiomycetes</taxon>
        <taxon>Helotiales</taxon>
        <taxon>Ploettnerulaceae</taxon>
        <taxon>Rhynchosporium</taxon>
    </lineage>
</organism>
<name>A0A1E1KU67_9HELO</name>
<dbReference type="InParanoid" id="A0A1E1KU67"/>